<comment type="similarity">
    <text evidence="2">Belongs to the binding-protein-dependent transport system permease family. AraH/RbsC subfamily.</text>
</comment>
<evidence type="ECO:0000256" key="2">
    <source>
        <dbReference type="ARBA" id="ARBA00007942"/>
    </source>
</evidence>
<feature type="transmembrane region" description="Helical" evidence="7">
    <location>
        <begin position="137"/>
        <end position="161"/>
    </location>
</feature>
<dbReference type="OrthoDB" id="8843934at2"/>
<dbReference type="InterPro" id="IPR001851">
    <property type="entry name" value="ABC_transp_permease"/>
</dbReference>
<accession>A0A1B8H7J1</accession>
<reference evidence="9" key="1">
    <citation type="submission" date="2016-06" db="EMBL/GenBank/DDBJ databases">
        <authorList>
            <person name="Butler K."/>
        </authorList>
    </citation>
    <scope>NUCLEOTIDE SEQUENCE [LARGE SCALE GENOMIC DNA]</scope>
    <source>
        <strain evidence="9">GCSL-Mp20</strain>
    </source>
</reference>
<evidence type="ECO:0000313" key="9">
    <source>
        <dbReference type="Proteomes" id="UP000092377"/>
    </source>
</evidence>
<evidence type="ECO:0000256" key="3">
    <source>
        <dbReference type="ARBA" id="ARBA00022475"/>
    </source>
</evidence>
<comment type="subcellular location">
    <subcellularLocation>
        <location evidence="1">Cell inner membrane</location>
        <topology evidence="1">Multi-pass membrane protein</topology>
    </subcellularLocation>
</comment>
<keyword evidence="5 7" id="KW-1133">Transmembrane helix</keyword>
<protein>
    <submittedName>
        <fullName evidence="8">Ribose ABC transporter permease</fullName>
    </submittedName>
</protein>
<evidence type="ECO:0000313" key="8">
    <source>
        <dbReference type="EMBL" id="OBU05054.1"/>
    </source>
</evidence>
<dbReference type="RefSeq" id="WP_067404424.1">
    <property type="nucleotide sequence ID" value="NZ_LZEY01000045.1"/>
</dbReference>
<feature type="transmembrane region" description="Helical" evidence="7">
    <location>
        <begin position="107"/>
        <end position="130"/>
    </location>
</feature>
<feature type="transmembrane region" description="Helical" evidence="7">
    <location>
        <begin position="42"/>
        <end position="63"/>
    </location>
</feature>
<dbReference type="PANTHER" id="PTHR32196">
    <property type="entry name" value="ABC TRANSPORTER PERMEASE PROTEIN YPHD-RELATED-RELATED"/>
    <property type="match status" value="1"/>
</dbReference>
<dbReference type="GO" id="GO:0022857">
    <property type="term" value="F:transmembrane transporter activity"/>
    <property type="evidence" value="ECO:0007669"/>
    <property type="project" value="InterPro"/>
</dbReference>
<proteinExistence type="inferred from homology"/>
<dbReference type="GO" id="GO:0005886">
    <property type="term" value="C:plasma membrane"/>
    <property type="evidence" value="ECO:0007669"/>
    <property type="project" value="UniProtKB-SubCell"/>
</dbReference>
<comment type="caution">
    <text evidence="8">The sequence shown here is derived from an EMBL/GenBank/DDBJ whole genome shotgun (WGS) entry which is preliminary data.</text>
</comment>
<keyword evidence="6 7" id="KW-0472">Membrane</keyword>
<keyword evidence="4 7" id="KW-0812">Transmembrane</keyword>
<gene>
    <name evidence="8" type="ORF">AYY18_08170</name>
</gene>
<dbReference type="CDD" id="cd06579">
    <property type="entry name" value="TM_PBP1_transp_AraH_like"/>
    <property type="match status" value="1"/>
</dbReference>
<feature type="transmembrane region" description="Helical" evidence="7">
    <location>
        <begin position="181"/>
        <end position="201"/>
    </location>
</feature>
<feature type="transmembrane region" description="Helical" evidence="7">
    <location>
        <begin position="311"/>
        <end position="327"/>
    </location>
</feature>
<evidence type="ECO:0000256" key="5">
    <source>
        <dbReference type="ARBA" id="ARBA00022989"/>
    </source>
</evidence>
<evidence type="ECO:0000256" key="1">
    <source>
        <dbReference type="ARBA" id="ARBA00004429"/>
    </source>
</evidence>
<organism evidence="8 9">
    <name type="scientific">Morganella psychrotolerans</name>
    <dbReference type="NCBI Taxonomy" id="368603"/>
    <lineage>
        <taxon>Bacteria</taxon>
        <taxon>Pseudomonadati</taxon>
        <taxon>Pseudomonadota</taxon>
        <taxon>Gammaproteobacteria</taxon>
        <taxon>Enterobacterales</taxon>
        <taxon>Morganellaceae</taxon>
        <taxon>Morganella</taxon>
    </lineage>
</organism>
<dbReference type="AlphaFoldDB" id="A0A1B8H7J1"/>
<feature type="transmembrane region" description="Helical" evidence="7">
    <location>
        <begin position="70"/>
        <end position="87"/>
    </location>
</feature>
<feature type="transmembrane region" description="Helical" evidence="7">
    <location>
        <begin position="279"/>
        <end position="299"/>
    </location>
</feature>
<evidence type="ECO:0000256" key="6">
    <source>
        <dbReference type="ARBA" id="ARBA00023136"/>
    </source>
</evidence>
<evidence type="ECO:0000256" key="7">
    <source>
        <dbReference type="SAM" id="Phobius"/>
    </source>
</evidence>
<evidence type="ECO:0000256" key="4">
    <source>
        <dbReference type="ARBA" id="ARBA00022692"/>
    </source>
</evidence>
<dbReference type="EMBL" id="LZEY01000045">
    <property type="protein sequence ID" value="OBU05054.1"/>
    <property type="molecule type" value="Genomic_DNA"/>
</dbReference>
<name>A0A1B8H7J1_9GAMM</name>
<dbReference type="PANTHER" id="PTHR32196:SF72">
    <property type="entry name" value="RIBOSE IMPORT PERMEASE PROTEIN RBSC"/>
    <property type="match status" value="1"/>
</dbReference>
<dbReference type="Proteomes" id="UP000092377">
    <property type="component" value="Unassembled WGS sequence"/>
</dbReference>
<keyword evidence="9" id="KW-1185">Reference proteome</keyword>
<dbReference type="Pfam" id="PF02653">
    <property type="entry name" value="BPD_transp_2"/>
    <property type="match status" value="1"/>
</dbReference>
<sequence>MQRITKSSVLSLVSSLGIGLVLAALIVGMSFASPVFLKTNNIVNILLQVATISIIATGMTYVILTGGIDLSVGSIVALSAVSLGTFIHTGMEWIGPDPSLMMELTVVMLSIAGAILVGTLCGLVNGFVIVCMKVPPFIATLGMMGIARGLALTIAGGKTLYSFPPSLRYLGNGKIAVTESFNLPVPVIIAFFVVMMSYYALTQTQFGRQTYALGGNREAVRLSGINVSRLEIRAYIINGGLAALGAVILVGRLNAAQPIAGEGYELDAIAATVIGGTSLAGGIGSVIGTAIGALIMGVLQNGLTLLNVASYSQRLIIGVVIILAVFLDQVRRGRVSFSFISRWFKR</sequence>
<keyword evidence="3" id="KW-1003">Cell membrane</keyword>